<feature type="transmembrane region" description="Helical" evidence="6">
    <location>
        <begin position="218"/>
        <end position="239"/>
    </location>
</feature>
<dbReference type="InterPro" id="IPR011701">
    <property type="entry name" value="MFS"/>
</dbReference>
<feature type="transmembrane region" description="Helical" evidence="6">
    <location>
        <begin position="139"/>
        <end position="161"/>
    </location>
</feature>
<keyword evidence="3 6" id="KW-0812">Transmembrane</keyword>
<sequence length="402" mass="43941">MKLNRNFALLLSGQSLANIGDVLYMVSVISSIFVLTGSATAASFVPFTITSSMFVSSLLTPLLIGKVNLKWLLAGSQIGKTIVLVGLGLMLMEITVSNYYFIFMMIGVIAFLDGCANPIRQTLIPHYVKPEHLLQANGIAETVTQIIQASMWFVGSLLLVILSSQQLIWLVVGLFVLSSFLLSFLENVSHKTVDSKGKFEQIKEGWKTLSTTPVLKRIALIDIFETIAGTVWIAAIVYVFVSEAINVDEKWWGFINGAYFLGLILASLYCIKYASFIEKKLASFVFVGSFASFLITILFGLNSIPIVALLLSFGVGLFEQLKSIPQQTVIQTSVSKERLATVYTSLGAIGTGIFGIGSLFMGVLADLFGVRVVFIISGVLLAIVSFIVHKNKQLFVKNIKEN</sequence>
<dbReference type="Gene3D" id="1.20.1250.20">
    <property type="entry name" value="MFS general substrate transporter like domains"/>
    <property type="match status" value="1"/>
</dbReference>
<evidence type="ECO:0000256" key="3">
    <source>
        <dbReference type="ARBA" id="ARBA00022692"/>
    </source>
</evidence>
<comment type="caution">
    <text evidence="7">The sequence shown here is derived from an EMBL/GenBank/DDBJ whole genome shotgun (WGS) entry which is preliminary data.</text>
</comment>
<evidence type="ECO:0000256" key="4">
    <source>
        <dbReference type="ARBA" id="ARBA00022989"/>
    </source>
</evidence>
<proteinExistence type="predicted"/>
<evidence type="ECO:0000256" key="5">
    <source>
        <dbReference type="ARBA" id="ARBA00023136"/>
    </source>
</evidence>
<feature type="transmembrane region" description="Helical" evidence="6">
    <location>
        <begin position="342"/>
        <end position="362"/>
    </location>
</feature>
<dbReference type="RefSeq" id="WP_161919904.1">
    <property type="nucleotide sequence ID" value="NZ_JAACYS010000013.1"/>
</dbReference>
<feature type="transmembrane region" description="Helical" evidence="6">
    <location>
        <begin position="167"/>
        <end position="185"/>
    </location>
</feature>
<dbReference type="CDD" id="cd06173">
    <property type="entry name" value="MFS_MefA_like"/>
    <property type="match status" value="1"/>
</dbReference>
<keyword evidence="5 6" id="KW-0472">Membrane</keyword>
<evidence type="ECO:0000256" key="2">
    <source>
        <dbReference type="ARBA" id="ARBA00022475"/>
    </source>
</evidence>
<feature type="transmembrane region" description="Helical" evidence="6">
    <location>
        <begin position="251"/>
        <end position="269"/>
    </location>
</feature>
<evidence type="ECO:0000313" key="7">
    <source>
        <dbReference type="EMBL" id="NCU17070.1"/>
    </source>
</evidence>
<keyword evidence="2" id="KW-1003">Cell membrane</keyword>
<protein>
    <submittedName>
        <fullName evidence="7">MFS transporter</fullName>
    </submittedName>
</protein>
<feature type="transmembrane region" description="Helical" evidence="6">
    <location>
        <begin position="41"/>
        <end position="64"/>
    </location>
</feature>
<dbReference type="EMBL" id="JAACYS010000013">
    <property type="protein sequence ID" value="NCU17070.1"/>
    <property type="molecule type" value="Genomic_DNA"/>
</dbReference>
<dbReference type="PANTHER" id="PTHR23513">
    <property type="entry name" value="INTEGRAL MEMBRANE EFFLUX PROTEIN-RELATED"/>
    <property type="match status" value="1"/>
</dbReference>
<accession>A0ABX0A483</accession>
<gene>
    <name evidence="7" type="ORF">GW534_04685</name>
</gene>
<dbReference type="PANTHER" id="PTHR23513:SF19">
    <property type="entry name" value="MAJOR FACILITATOR SUPERFAMILY (MFS) PROFILE DOMAIN-CONTAINING PROTEIN"/>
    <property type="match status" value="1"/>
</dbReference>
<reference evidence="7 8" key="1">
    <citation type="submission" date="2020-01" db="EMBL/GenBank/DDBJ databases">
        <title>A novel Bacillus sp. from Pasinler.</title>
        <authorList>
            <person name="Adiguzel A."/>
            <person name="Ay H."/>
            <person name="Baltaci M.O."/>
        </authorList>
    </citation>
    <scope>NUCLEOTIDE SEQUENCE [LARGE SCALE GENOMIC DNA]</scope>
    <source>
        <strain evidence="7 8">P1</strain>
    </source>
</reference>
<dbReference type="Pfam" id="PF07690">
    <property type="entry name" value="MFS_1"/>
    <property type="match status" value="1"/>
</dbReference>
<feature type="transmembrane region" description="Helical" evidence="6">
    <location>
        <begin position="304"/>
        <end position="321"/>
    </location>
</feature>
<comment type="subcellular location">
    <subcellularLocation>
        <location evidence="1">Cell membrane</location>
        <topology evidence="1">Multi-pass membrane protein</topology>
    </subcellularLocation>
</comment>
<organism evidence="7 8">
    <name type="scientific">Pallidibacillus pasinlerensis</name>
    <dbReference type="NCBI Taxonomy" id="2703818"/>
    <lineage>
        <taxon>Bacteria</taxon>
        <taxon>Bacillati</taxon>
        <taxon>Bacillota</taxon>
        <taxon>Bacilli</taxon>
        <taxon>Bacillales</taxon>
        <taxon>Bacillaceae</taxon>
        <taxon>Pallidibacillus</taxon>
    </lineage>
</organism>
<keyword evidence="8" id="KW-1185">Reference proteome</keyword>
<name>A0ABX0A483_9BACI</name>
<dbReference type="Proteomes" id="UP000743899">
    <property type="component" value="Unassembled WGS sequence"/>
</dbReference>
<dbReference type="InterPro" id="IPR036259">
    <property type="entry name" value="MFS_trans_sf"/>
</dbReference>
<keyword evidence="4 6" id="KW-1133">Transmembrane helix</keyword>
<evidence type="ECO:0000313" key="8">
    <source>
        <dbReference type="Proteomes" id="UP000743899"/>
    </source>
</evidence>
<feature type="transmembrane region" description="Helical" evidence="6">
    <location>
        <begin position="368"/>
        <end position="388"/>
    </location>
</feature>
<dbReference type="SUPFAM" id="SSF103473">
    <property type="entry name" value="MFS general substrate transporter"/>
    <property type="match status" value="1"/>
</dbReference>
<evidence type="ECO:0000256" key="6">
    <source>
        <dbReference type="SAM" id="Phobius"/>
    </source>
</evidence>
<evidence type="ECO:0000256" key="1">
    <source>
        <dbReference type="ARBA" id="ARBA00004651"/>
    </source>
</evidence>